<dbReference type="Gene3D" id="1.25.40.10">
    <property type="entry name" value="Tetratricopeptide repeat domain"/>
    <property type="match status" value="2"/>
</dbReference>
<accession>A0ABV9TAH6</accession>
<feature type="transmembrane region" description="Helical" evidence="2">
    <location>
        <begin position="25"/>
        <end position="46"/>
    </location>
</feature>
<keyword evidence="2" id="KW-0472">Membrane</keyword>
<reference evidence="4" key="1">
    <citation type="journal article" date="2019" name="Int. J. Syst. Evol. Microbiol.">
        <title>The Global Catalogue of Microorganisms (GCM) 10K type strain sequencing project: providing services to taxonomists for standard genome sequencing and annotation.</title>
        <authorList>
            <consortium name="The Broad Institute Genomics Platform"/>
            <consortium name="The Broad Institute Genome Sequencing Center for Infectious Disease"/>
            <person name="Wu L."/>
            <person name="Ma J."/>
        </authorList>
    </citation>
    <scope>NUCLEOTIDE SEQUENCE [LARGE SCALE GENOMIC DNA]</scope>
    <source>
        <strain evidence="4">CGMCC 1.13718</strain>
    </source>
</reference>
<evidence type="ECO:0000313" key="4">
    <source>
        <dbReference type="Proteomes" id="UP001595926"/>
    </source>
</evidence>
<protein>
    <submittedName>
        <fullName evidence="3">Tetratricopeptide repeat protein</fullName>
    </submittedName>
</protein>
<evidence type="ECO:0000313" key="3">
    <source>
        <dbReference type="EMBL" id="MFC4891757.1"/>
    </source>
</evidence>
<keyword evidence="2" id="KW-0812">Transmembrane</keyword>
<dbReference type="PANTHER" id="PTHR11102">
    <property type="entry name" value="SEL-1-LIKE PROTEIN"/>
    <property type="match status" value="1"/>
</dbReference>
<organism evidence="3 4">
    <name type="scientific">Pseudofrancisella aestuarii</name>
    <dbReference type="NCBI Taxonomy" id="2670347"/>
    <lineage>
        <taxon>Bacteria</taxon>
        <taxon>Pseudomonadati</taxon>
        <taxon>Pseudomonadota</taxon>
        <taxon>Gammaproteobacteria</taxon>
        <taxon>Thiotrichales</taxon>
        <taxon>Francisellaceae</taxon>
        <taxon>Pseudofrancisella</taxon>
    </lineage>
</organism>
<keyword evidence="1" id="KW-0802">TPR repeat</keyword>
<dbReference type="RefSeq" id="WP_119330510.1">
    <property type="nucleotide sequence ID" value="NZ_JBHSJH010000001.1"/>
</dbReference>
<keyword evidence="4" id="KW-1185">Reference proteome</keyword>
<evidence type="ECO:0000256" key="1">
    <source>
        <dbReference type="PROSITE-ProRule" id="PRU00339"/>
    </source>
</evidence>
<keyword evidence="2" id="KW-1133">Transmembrane helix</keyword>
<dbReference type="InterPro" id="IPR050767">
    <property type="entry name" value="Sel1_AlgK"/>
</dbReference>
<dbReference type="SMART" id="SM00671">
    <property type="entry name" value="SEL1"/>
    <property type="match status" value="5"/>
</dbReference>
<dbReference type="Proteomes" id="UP001595926">
    <property type="component" value="Unassembled WGS sequence"/>
</dbReference>
<dbReference type="InterPro" id="IPR011990">
    <property type="entry name" value="TPR-like_helical_dom_sf"/>
</dbReference>
<dbReference type="SUPFAM" id="SSF81901">
    <property type="entry name" value="HCP-like"/>
    <property type="match status" value="2"/>
</dbReference>
<feature type="repeat" description="TPR" evidence="1">
    <location>
        <begin position="498"/>
        <end position="531"/>
    </location>
</feature>
<comment type="caution">
    <text evidence="3">The sequence shown here is derived from an EMBL/GenBank/DDBJ whole genome shotgun (WGS) entry which is preliminary data.</text>
</comment>
<dbReference type="PANTHER" id="PTHR11102:SF147">
    <property type="entry name" value="SEL1L ADAPTOR SUBUNIT OF ERAD E3 UBIQUITIN LIGASE"/>
    <property type="match status" value="1"/>
</dbReference>
<dbReference type="Pfam" id="PF08238">
    <property type="entry name" value="Sel1"/>
    <property type="match status" value="4"/>
</dbReference>
<proteinExistence type="predicted"/>
<dbReference type="InterPro" id="IPR019734">
    <property type="entry name" value="TPR_rpt"/>
</dbReference>
<sequence length="578" mass="66189">MIIKRKKDKNPVEKKARKSLTKKQSIIVGLAILILGLGGMGINLYLSHTHKAYLEAYAKAINDIQARKSDGYNEAFEILKELDENGKATTSDRYYLGYIYQFGLGTSVNYREAYKNYNIALSQGSARAAYQLAILYMNGDGVNKDNAKARAYLVHAYKKGYKPALEQLVKLFDENPDLIFNTDPVLLYKIFELYENGELPSDNEDEVDTLLKAAAVQGYEPALVKQANRFTNSNQYSRALNLWKELEKSKDPEVAKNAKDNVTLITDKLSEAKVTDKLNEEVQNYKQSQIAEKITNESQVRKQNADNISNNVNNRSLVNEGLIYFYYRNINKEYFREFISKALGVDKKDIQLLDSTKISLVSIDYFKDNNTSKYIHNLFTTPSKISWDNLIDLNKSFNKNNDYYIAKISFINKFLKIRQFKNTSLIKDQKDIAVPVATPTAAVPSTPVANKITEAETTKKVEKELTTEEKMKALKESAVKDNYVDRAKLEKEAENGKAEAIYYLGEYFYDMKEYPEAIEEFRKAAKLDYGPAYYRLANIYFDEDDDGLKYDKEKAIQYYQKAAANGVENAKYILMLIQ</sequence>
<evidence type="ECO:0000256" key="2">
    <source>
        <dbReference type="SAM" id="Phobius"/>
    </source>
</evidence>
<dbReference type="PROSITE" id="PS50005">
    <property type="entry name" value="TPR"/>
    <property type="match status" value="1"/>
</dbReference>
<name>A0ABV9TAH6_9GAMM</name>
<dbReference type="InterPro" id="IPR006597">
    <property type="entry name" value="Sel1-like"/>
</dbReference>
<gene>
    <name evidence="3" type="ORF">ACFPDQ_01670</name>
</gene>
<dbReference type="EMBL" id="JBHSJH010000001">
    <property type="protein sequence ID" value="MFC4891757.1"/>
    <property type="molecule type" value="Genomic_DNA"/>
</dbReference>
<dbReference type="PROSITE" id="PS50293">
    <property type="entry name" value="TPR_REGION"/>
    <property type="match status" value="1"/>
</dbReference>